<proteinExistence type="predicted"/>
<reference evidence="1 2" key="1">
    <citation type="submission" date="2024-01" db="EMBL/GenBank/DDBJ databases">
        <title>The genomes of 5 underutilized Papilionoideae crops provide insights into root nodulation and disease resistanc.</title>
        <authorList>
            <person name="Jiang F."/>
        </authorList>
    </citation>
    <scope>NUCLEOTIDE SEQUENCE [LARGE SCALE GENOMIC DNA]</scope>
    <source>
        <strain evidence="1">LVBAO_FW01</strain>
        <tissue evidence="1">Leaves</tissue>
    </source>
</reference>
<keyword evidence="2" id="KW-1185">Reference proteome</keyword>
<protein>
    <submittedName>
        <fullName evidence="1">Uncharacterized protein</fullName>
    </submittedName>
</protein>
<accession>A0AAN9KU10</accession>
<sequence>MDMKEGLGIISGVDEKRAFGYEIVGFQVVPYSIERGAAAMAKHNKTLISRSALALFKLNVNVLSHGLKKQILENLPLHGLERYRIYPQLVQFRGDDPGVVSSPKFTLNGTVPVTIAIQILSHIELRVWGHFEWPEVIACLKSPVPINVGSSLSSVEATTNLNTRASVILVARLFKDKFKHLSALLLAIYLVISADANFEYRNH</sequence>
<dbReference type="EMBL" id="JAYMYQ010000006">
    <property type="protein sequence ID" value="KAK7323875.1"/>
    <property type="molecule type" value="Genomic_DNA"/>
</dbReference>
<comment type="caution">
    <text evidence="1">The sequence shown here is derived from an EMBL/GenBank/DDBJ whole genome shotgun (WGS) entry which is preliminary data.</text>
</comment>
<name>A0AAN9KU10_CANGL</name>
<evidence type="ECO:0000313" key="1">
    <source>
        <dbReference type="EMBL" id="KAK7323875.1"/>
    </source>
</evidence>
<gene>
    <name evidence="1" type="ORF">VNO77_27373</name>
</gene>
<organism evidence="1 2">
    <name type="scientific">Canavalia gladiata</name>
    <name type="common">Sword bean</name>
    <name type="synonym">Dolichos gladiatus</name>
    <dbReference type="NCBI Taxonomy" id="3824"/>
    <lineage>
        <taxon>Eukaryota</taxon>
        <taxon>Viridiplantae</taxon>
        <taxon>Streptophyta</taxon>
        <taxon>Embryophyta</taxon>
        <taxon>Tracheophyta</taxon>
        <taxon>Spermatophyta</taxon>
        <taxon>Magnoliopsida</taxon>
        <taxon>eudicotyledons</taxon>
        <taxon>Gunneridae</taxon>
        <taxon>Pentapetalae</taxon>
        <taxon>rosids</taxon>
        <taxon>fabids</taxon>
        <taxon>Fabales</taxon>
        <taxon>Fabaceae</taxon>
        <taxon>Papilionoideae</taxon>
        <taxon>50 kb inversion clade</taxon>
        <taxon>NPAAA clade</taxon>
        <taxon>indigoferoid/millettioid clade</taxon>
        <taxon>Phaseoleae</taxon>
        <taxon>Canavalia</taxon>
    </lineage>
</organism>
<dbReference type="AlphaFoldDB" id="A0AAN9KU10"/>
<evidence type="ECO:0000313" key="2">
    <source>
        <dbReference type="Proteomes" id="UP001367508"/>
    </source>
</evidence>
<dbReference type="Proteomes" id="UP001367508">
    <property type="component" value="Unassembled WGS sequence"/>
</dbReference>